<feature type="domain" description="GH18" evidence="1">
    <location>
        <begin position="65"/>
        <end position="432"/>
    </location>
</feature>
<accession>A0A3S3PLX3</accession>
<dbReference type="CDD" id="cd10909">
    <property type="entry name" value="ChtBD1_GH18_2"/>
    <property type="match status" value="1"/>
</dbReference>
<sequence length="651" mass="73183">MILQCALAKSITPTVVNFWNDLLTNPSKGPQWPYDFKDGVVSSDEPKLADEQASLRVRSSPECNKKVIASVINSIDKLNQDLIVNSVTHLVYSFINVHSNGSLSFGNNSKNSYSLLYKMISLREKKPELKLIFAIGGWDNSEHFSYIAANPSIQRVFISDLIAFLDYWKFDGIDITWQYPVVGGKKPGFKADRENYVMLLKNIREAFNVHLSTQPELLTDKLSLSITAPGAFWIVEQGYDLNRIIDVVDWVNVLAFDYFGAYKSAWGTYTGPIAPLYFGAPDGFPGKLNVEATMKKYACETRKANKIVMGVPFYGRFWKNVGNPVKNEDDLYRTSQSIGGFPDGGTITYDEIKVKFRKESDEKEIFHEKTQTPYSWNKIKKTLISYENERSIAAKVNYAINHNLGGIFIWSLNFDDSNSSLLNAVSQNFHCQPNFSEYKCSEIKEKRWWTQYDVNGFYPICDPDDPGYSCCGTYGFCGSGAEFCECKGCIDYGKMPEKALIEPIKPSQALRWHTLNASLNGSTPKCGPKAPKLIDGQIPICNPDANDSYCCSSSGYCGAGSSYCQCKDCVDFRANPNHVYQQKMWWGWDDGPEVAGRCGLRAPKINGQYPICDPDSRSSYCCGYTGYCGSGRSFCDCPNCVNFKTNPTFRW</sequence>
<dbReference type="Pfam" id="PF00704">
    <property type="entry name" value="Glyco_hydro_18"/>
    <property type="match status" value="1"/>
</dbReference>
<dbReference type="InterPro" id="IPR011583">
    <property type="entry name" value="Chitinase_II/V-like_cat"/>
</dbReference>
<proteinExistence type="predicted"/>
<dbReference type="PANTHER" id="PTHR46073:SF4">
    <property type="entry name" value="GH18 DOMAIN-CONTAINING PROTEIN"/>
    <property type="match status" value="1"/>
</dbReference>
<dbReference type="SMART" id="SM00270">
    <property type="entry name" value="ChtBD1"/>
    <property type="match status" value="3"/>
</dbReference>
<reference evidence="2 3" key="1">
    <citation type="journal article" date="2018" name="Gigascience">
        <title>Genomes of trombidid mites reveal novel predicted allergens and laterally-transferred genes associated with secondary metabolism.</title>
        <authorList>
            <person name="Dong X."/>
            <person name="Chaisiri K."/>
            <person name="Xia D."/>
            <person name="Armstrong S.D."/>
            <person name="Fang Y."/>
            <person name="Donnelly M.J."/>
            <person name="Kadowaki T."/>
            <person name="McGarry J.W."/>
            <person name="Darby A.C."/>
            <person name="Makepeace B.L."/>
        </authorList>
    </citation>
    <scope>NUCLEOTIDE SEQUENCE [LARGE SCALE GENOMIC DNA]</scope>
    <source>
        <strain evidence="2">UoL-WK</strain>
    </source>
</reference>
<dbReference type="GO" id="GO:0008061">
    <property type="term" value="F:chitin binding"/>
    <property type="evidence" value="ECO:0007669"/>
    <property type="project" value="InterPro"/>
</dbReference>
<dbReference type="PANTHER" id="PTHR46073">
    <property type="entry name" value="CHITINASE"/>
    <property type="match status" value="1"/>
</dbReference>
<gene>
    <name evidence="2" type="ORF">B4U79_03991</name>
</gene>
<dbReference type="EMBL" id="NCKU01000001">
    <property type="protein sequence ID" value="RWS18057.1"/>
    <property type="molecule type" value="Genomic_DNA"/>
</dbReference>
<dbReference type="Proteomes" id="UP000285301">
    <property type="component" value="Unassembled WGS sequence"/>
</dbReference>
<evidence type="ECO:0000313" key="3">
    <source>
        <dbReference type="Proteomes" id="UP000285301"/>
    </source>
</evidence>
<dbReference type="InterPro" id="IPR029070">
    <property type="entry name" value="Chitinase_insertion_sf"/>
</dbReference>
<protein>
    <recommendedName>
        <fullName evidence="1">GH18 domain-containing protein</fullName>
    </recommendedName>
</protein>
<dbReference type="AlphaFoldDB" id="A0A3S3PLX3"/>
<organism evidence="2 3">
    <name type="scientific">Dinothrombium tinctorium</name>
    <dbReference type="NCBI Taxonomy" id="1965070"/>
    <lineage>
        <taxon>Eukaryota</taxon>
        <taxon>Metazoa</taxon>
        <taxon>Ecdysozoa</taxon>
        <taxon>Arthropoda</taxon>
        <taxon>Chelicerata</taxon>
        <taxon>Arachnida</taxon>
        <taxon>Acari</taxon>
        <taxon>Acariformes</taxon>
        <taxon>Trombidiformes</taxon>
        <taxon>Prostigmata</taxon>
        <taxon>Anystina</taxon>
        <taxon>Parasitengona</taxon>
        <taxon>Trombidioidea</taxon>
        <taxon>Trombidiidae</taxon>
        <taxon>Dinothrombium</taxon>
    </lineage>
</organism>
<keyword evidence="3" id="KW-1185">Reference proteome</keyword>
<evidence type="ECO:0000259" key="1">
    <source>
        <dbReference type="PROSITE" id="PS51910"/>
    </source>
</evidence>
<dbReference type="STRING" id="1965070.A0A3S3PLX3"/>
<dbReference type="InterPro" id="IPR017853">
    <property type="entry name" value="GH"/>
</dbReference>
<dbReference type="SMART" id="SM00636">
    <property type="entry name" value="Glyco_18"/>
    <property type="match status" value="1"/>
</dbReference>
<comment type="caution">
    <text evidence="2">The sequence shown here is derived from an EMBL/GenBank/DDBJ whole genome shotgun (WGS) entry which is preliminary data.</text>
</comment>
<dbReference type="SUPFAM" id="SSF54556">
    <property type="entry name" value="Chitinase insertion domain"/>
    <property type="match status" value="1"/>
</dbReference>
<dbReference type="OrthoDB" id="73875at2759"/>
<dbReference type="GO" id="GO:0005975">
    <property type="term" value="P:carbohydrate metabolic process"/>
    <property type="evidence" value="ECO:0007669"/>
    <property type="project" value="InterPro"/>
</dbReference>
<dbReference type="InterPro" id="IPR001002">
    <property type="entry name" value="Chitin-bd_1"/>
</dbReference>
<dbReference type="PROSITE" id="PS51910">
    <property type="entry name" value="GH18_2"/>
    <property type="match status" value="1"/>
</dbReference>
<name>A0A3S3PLX3_9ACAR</name>
<dbReference type="Gene3D" id="3.10.50.10">
    <property type="match status" value="1"/>
</dbReference>
<evidence type="ECO:0000313" key="2">
    <source>
        <dbReference type="EMBL" id="RWS18057.1"/>
    </source>
</evidence>
<dbReference type="SUPFAM" id="SSF51445">
    <property type="entry name" value="(Trans)glycosidases"/>
    <property type="match status" value="1"/>
</dbReference>
<dbReference type="InterPro" id="IPR001223">
    <property type="entry name" value="Glyco_hydro18_cat"/>
</dbReference>
<dbReference type="Gene3D" id="3.20.20.80">
    <property type="entry name" value="Glycosidases"/>
    <property type="match status" value="1"/>
</dbReference>